<keyword evidence="3" id="KW-1185">Reference proteome</keyword>
<gene>
    <name evidence="2" type="ORF">XA68_12451</name>
</gene>
<dbReference type="STRING" id="268505.A0A2A9PEQ5"/>
<name>A0A2A9PEQ5_OPHUN</name>
<dbReference type="Proteomes" id="UP000037136">
    <property type="component" value="Unassembled WGS sequence"/>
</dbReference>
<keyword evidence="1" id="KW-0732">Signal</keyword>
<feature type="chain" id="PRO_5013310023" description="Cell wall protein" evidence="1">
    <location>
        <begin position="16"/>
        <end position="182"/>
    </location>
</feature>
<protein>
    <recommendedName>
        <fullName evidence="4">Cell wall protein</fullName>
    </recommendedName>
</protein>
<evidence type="ECO:0000313" key="3">
    <source>
        <dbReference type="Proteomes" id="UP000037136"/>
    </source>
</evidence>
<dbReference type="EMBL" id="LAZP02000203">
    <property type="protein sequence ID" value="PFH59392.1"/>
    <property type="molecule type" value="Genomic_DNA"/>
</dbReference>
<evidence type="ECO:0000256" key="1">
    <source>
        <dbReference type="SAM" id="SignalP"/>
    </source>
</evidence>
<dbReference type="GO" id="GO:0005576">
    <property type="term" value="C:extracellular region"/>
    <property type="evidence" value="ECO:0007669"/>
    <property type="project" value="TreeGrafter"/>
</dbReference>
<comment type="caution">
    <text evidence="2">The sequence shown here is derived from an EMBL/GenBank/DDBJ whole genome shotgun (WGS) entry which is preliminary data.</text>
</comment>
<reference evidence="2 3" key="2">
    <citation type="journal article" date="2017" name="Sci. Rep.">
        <title>Ant-infecting Ophiocordyceps genomes reveal a high diversity of potential behavioral manipulation genes and a possible major role for enterotoxins.</title>
        <authorList>
            <person name="de Bekker C."/>
            <person name="Ohm R.A."/>
            <person name="Evans H.C."/>
            <person name="Brachmann A."/>
            <person name="Hughes D.P."/>
        </authorList>
    </citation>
    <scope>NUCLEOTIDE SEQUENCE [LARGE SCALE GENOMIC DNA]</scope>
    <source>
        <strain evidence="2 3">SC16a</strain>
    </source>
</reference>
<evidence type="ECO:0000313" key="2">
    <source>
        <dbReference type="EMBL" id="PFH59392.1"/>
    </source>
</evidence>
<dbReference type="OrthoDB" id="2422134at2759"/>
<proteinExistence type="predicted"/>
<dbReference type="Gene3D" id="1.20.1280.140">
    <property type="match status" value="1"/>
</dbReference>
<feature type="signal peptide" evidence="1">
    <location>
        <begin position="1"/>
        <end position="15"/>
    </location>
</feature>
<dbReference type="AlphaFoldDB" id="A0A2A9PEQ5"/>
<accession>A0A2A9PEQ5</accession>
<organism evidence="2 3">
    <name type="scientific">Ophiocordyceps unilateralis</name>
    <name type="common">Zombie-ant fungus</name>
    <name type="synonym">Torrubia unilateralis</name>
    <dbReference type="NCBI Taxonomy" id="268505"/>
    <lineage>
        <taxon>Eukaryota</taxon>
        <taxon>Fungi</taxon>
        <taxon>Dikarya</taxon>
        <taxon>Ascomycota</taxon>
        <taxon>Pezizomycotina</taxon>
        <taxon>Sordariomycetes</taxon>
        <taxon>Hypocreomycetidae</taxon>
        <taxon>Hypocreales</taxon>
        <taxon>Ophiocordycipitaceae</taxon>
        <taxon>Ophiocordyceps</taxon>
    </lineage>
</organism>
<reference evidence="2 3" key="1">
    <citation type="journal article" date="2015" name="BMC Genomics">
        <title>Gene expression during zombie ant biting behavior reflects the complexity underlying fungal parasitic behavioral manipulation.</title>
        <authorList>
            <person name="de Bekker C."/>
            <person name="Ohm R.A."/>
            <person name="Loreto R.G."/>
            <person name="Sebastian A."/>
            <person name="Albert I."/>
            <person name="Merrow M."/>
            <person name="Brachmann A."/>
            <person name="Hughes D.P."/>
        </authorList>
    </citation>
    <scope>NUCLEOTIDE SEQUENCE [LARGE SCALE GENOMIC DNA]</scope>
    <source>
        <strain evidence="2 3">SC16a</strain>
    </source>
</reference>
<sequence>MKCSLQLLIAALATASPLIFERDLASVTKVVQSVGSKIDALDTVIRNFAGDTAGVVTASEALVSTVMSGISEVEKSEELPLNDAVKLIGPVADLEKHGQKLRDDLKSQRKQIRKLKKCEETRQQIRNISFAAQQLTKALTSKVPARARPIAESKAKGFLDILATAKKDFDEDDCSDTKPDDD</sequence>
<evidence type="ECO:0008006" key="4">
    <source>
        <dbReference type="Google" id="ProtNLM"/>
    </source>
</evidence>
<dbReference type="InterPro" id="IPR021054">
    <property type="entry name" value="Cell_wall_mannoprotein_1"/>
</dbReference>
<dbReference type="PANTHER" id="PTHR38123:SF6">
    <property type="entry name" value="CELL WALL SERINE-THREONINE-RICH GALACTOMANNOPROTEIN MP1 (AFU_ORTHOLOGUE AFUA_4G03240)"/>
    <property type="match status" value="1"/>
</dbReference>
<dbReference type="PANTHER" id="PTHR38123">
    <property type="entry name" value="CELL WALL SERINE-THREONINE-RICH GALACTOMANNOPROTEIN MP1 (AFU_ORTHOLOGUE AFUA_4G03240)"/>
    <property type="match status" value="1"/>
</dbReference>
<dbReference type="Pfam" id="PF12296">
    <property type="entry name" value="HsbA"/>
    <property type="match status" value="1"/>
</dbReference>